<evidence type="ECO:0000256" key="1">
    <source>
        <dbReference type="ARBA" id="ARBA00004382"/>
    </source>
</evidence>
<dbReference type="SUPFAM" id="SSF109998">
    <property type="entry name" value="Triger factor/SurA peptide-binding domain-like"/>
    <property type="match status" value="1"/>
</dbReference>
<keyword evidence="7" id="KW-0143">Chaperone</keyword>
<dbReference type="KEGG" id="nwe:SAMEA3174300_0931"/>
<dbReference type="InterPro" id="IPR052029">
    <property type="entry name" value="PpiD_chaperone"/>
</dbReference>
<keyword evidence="3" id="KW-0997">Cell inner membrane</keyword>
<evidence type="ECO:0000256" key="10">
    <source>
        <dbReference type="ARBA" id="ARBA00040743"/>
    </source>
</evidence>
<keyword evidence="2" id="KW-1003">Cell membrane</keyword>
<name>A0A3S4ZAS4_9NEIS</name>
<dbReference type="InterPro" id="IPR000297">
    <property type="entry name" value="PPIase_PpiC"/>
</dbReference>
<dbReference type="Proteomes" id="UP000272771">
    <property type="component" value="Chromosome"/>
</dbReference>
<evidence type="ECO:0000256" key="2">
    <source>
        <dbReference type="ARBA" id="ARBA00022475"/>
    </source>
</evidence>
<dbReference type="SUPFAM" id="SSF54534">
    <property type="entry name" value="FKBP-like"/>
    <property type="match status" value="1"/>
</dbReference>
<evidence type="ECO:0000256" key="8">
    <source>
        <dbReference type="ARBA" id="ARBA00023235"/>
    </source>
</evidence>
<feature type="coiled-coil region" evidence="13">
    <location>
        <begin position="351"/>
        <end position="378"/>
    </location>
</feature>
<dbReference type="PANTHER" id="PTHR47529">
    <property type="entry name" value="PEPTIDYL-PROLYL CIS-TRANS ISOMERASE D"/>
    <property type="match status" value="1"/>
</dbReference>
<proteinExistence type="inferred from homology"/>
<sequence>MFATVEKYSGPAKIILGLIAITFVGFTAHSVTAPGADYIVKVGERKVSEHDVNNIMQDAQGQSRDAVFRELVERAYLMQGAKDMGISVSQEQVKQIIVDNPDFHDAGGKFSQEAFNRYLSQRHMSEDQFVEEIREQFALQNLLNLVRNGTLVSDAQAEQLVALTQSERVIRSATFSPETFADKVKIDEKDLRAYYEEHKKDYVVSQAVKLQFVALNSKALAEKEKIEDAELRKAFDQYAATAKPMREIAHILFQVAKDASEEERQKSKAEAEKVLAEVKSNPSNFAALAKKHSQDVNSAPNGGNLGMLPKDGGLGKEFEDSAFSLKKGEISGVVQTEYGYHIITVLNTQDEPDFEKEKSRLEAELKQKKAAASFAQAREKLADAAFNYPESLEEVAKQTGLKVESPDEWLTKAQAESSGMPAELVNAIFSDDVLKKKHNSEPVNANDDTVWVVRAKEVREEKSESFDAVKEHVRMAYWRAEASKLAQTQAKQSLESLQSGKTVQVQWSPVSNMTAEQARTSLPPEAYNQLLKAKPGKDKPAYVLLEGLPAPVLVEVQSVKAPENVKEALPPSKQALTNNQVNRVFVGLLDYLRGNIKQKQGAQKLAEGDNAAN</sequence>
<dbReference type="PROSITE" id="PS01096">
    <property type="entry name" value="PPIC_PPIASE_1"/>
    <property type="match status" value="1"/>
</dbReference>
<keyword evidence="8 12" id="KW-0413">Isomerase</keyword>
<dbReference type="PANTHER" id="PTHR47529:SF1">
    <property type="entry name" value="PERIPLASMIC CHAPERONE PPID"/>
    <property type="match status" value="1"/>
</dbReference>
<dbReference type="RefSeq" id="WP_004286083.1">
    <property type="nucleotide sequence ID" value="NZ_CAUJRG010000014.1"/>
</dbReference>
<gene>
    <name evidence="15" type="primary">ppiD</name>
    <name evidence="15" type="ORF">NCTC12742_00245</name>
</gene>
<reference evidence="15 16" key="1">
    <citation type="submission" date="2018-12" db="EMBL/GenBank/DDBJ databases">
        <authorList>
            <consortium name="Pathogen Informatics"/>
        </authorList>
    </citation>
    <scope>NUCLEOTIDE SEQUENCE [LARGE SCALE GENOMIC DNA]</scope>
    <source>
        <strain evidence="15 16">NCTC12742</strain>
    </source>
</reference>
<dbReference type="EMBL" id="LR134533">
    <property type="protein sequence ID" value="VEJ49553.1"/>
    <property type="molecule type" value="Genomic_DNA"/>
</dbReference>
<dbReference type="AlphaFoldDB" id="A0A3S4ZAS4"/>
<feature type="domain" description="PpiC" evidence="14">
    <location>
        <begin position="243"/>
        <end position="347"/>
    </location>
</feature>
<comment type="similarity">
    <text evidence="9">Belongs to the PpiD chaperone family.</text>
</comment>
<dbReference type="InterPro" id="IPR027304">
    <property type="entry name" value="Trigger_fact/SurA_dom_sf"/>
</dbReference>
<evidence type="ECO:0000256" key="13">
    <source>
        <dbReference type="SAM" id="Coils"/>
    </source>
</evidence>
<evidence type="ECO:0000256" key="9">
    <source>
        <dbReference type="ARBA" id="ARBA00038408"/>
    </source>
</evidence>
<dbReference type="InterPro" id="IPR046357">
    <property type="entry name" value="PPIase_dom_sf"/>
</dbReference>
<organism evidence="15 16">
    <name type="scientific">Neisseria weaveri</name>
    <dbReference type="NCBI Taxonomy" id="28091"/>
    <lineage>
        <taxon>Bacteria</taxon>
        <taxon>Pseudomonadati</taxon>
        <taxon>Pseudomonadota</taxon>
        <taxon>Betaproteobacteria</taxon>
        <taxon>Neisseriales</taxon>
        <taxon>Neisseriaceae</taxon>
        <taxon>Neisseria</taxon>
    </lineage>
</organism>
<dbReference type="OrthoDB" id="9812372at2"/>
<accession>A0A3S4ZAS4</accession>
<evidence type="ECO:0000256" key="6">
    <source>
        <dbReference type="ARBA" id="ARBA00023136"/>
    </source>
</evidence>
<keyword evidence="4" id="KW-0812">Transmembrane</keyword>
<keyword evidence="6" id="KW-0472">Membrane</keyword>
<evidence type="ECO:0000256" key="4">
    <source>
        <dbReference type="ARBA" id="ARBA00022692"/>
    </source>
</evidence>
<evidence type="ECO:0000313" key="16">
    <source>
        <dbReference type="Proteomes" id="UP000272771"/>
    </source>
</evidence>
<keyword evidence="13" id="KW-0175">Coiled coil</keyword>
<keyword evidence="5" id="KW-1133">Transmembrane helix</keyword>
<keyword evidence="16" id="KW-1185">Reference proteome</keyword>
<evidence type="ECO:0000256" key="12">
    <source>
        <dbReference type="PROSITE-ProRule" id="PRU00278"/>
    </source>
</evidence>
<evidence type="ECO:0000256" key="11">
    <source>
        <dbReference type="ARBA" id="ARBA00042775"/>
    </source>
</evidence>
<keyword evidence="12" id="KW-0697">Rotamase</keyword>
<dbReference type="PROSITE" id="PS50198">
    <property type="entry name" value="PPIC_PPIASE_2"/>
    <property type="match status" value="1"/>
</dbReference>
<dbReference type="InterPro" id="IPR023058">
    <property type="entry name" value="PPIase_PpiC_CS"/>
</dbReference>
<evidence type="ECO:0000256" key="3">
    <source>
        <dbReference type="ARBA" id="ARBA00022519"/>
    </source>
</evidence>
<dbReference type="Gene3D" id="3.10.50.40">
    <property type="match status" value="1"/>
</dbReference>
<dbReference type="Pfam" id="PF13624">
    <property type="entry name" value="SurA_N_3"/>
    <property type="match status" value="1"/>
</dbReference>
<evidence type="ECO:0000256" key="7">
    <source>
        <dbReference type="ARBA" id="ARBA00023186"/>
    </source>
</evidence>
<dbReference type="GO" id="GO:0003755">
    <property type="term" value="F:peptidyl-prolyl cis-trans isomerase activity"/>
    <property type="evidence" value="ECO:0007669"/>
    <property type="project" value="UniProtKB-KW"/>
</dbReference>
<dbReference type="GO" id="GO:0005886">
    <property type="term" value="C:plasma membrane"/>
    <property type="evidence" value="ECO:0007669"/>
    <property type="project" value="UniProtKB-SubCell"/>
</dbReference>
<evidence type="ECO:0000256" key="5">
    <source>
        <dbReference type="ARBA" id="ARBA00022989"/>
    </source>
</evidence>
<protein>
    <recommendedName>
        <fullName evidence="10">Periplasmic chaperone PpiD</fullName>
    </recommendedName>
    <alternativeName>
        <fullName evidence="11">Periplasmic folding chaperone</fullName>
    </alternativeName>
</protein>
<evidence type="ECO:0000313" key="15">
    <source>
        <dbReference type="EMBL" id="VEJ49553.1"/>
    </source>
</evidence>
<dbReference type="STRING" id="28091.SAMEA3174300_00931"/>
<evidence type="ECO:0000259" key="14">
    <source>
        <dbReference type="PROSITE" id="PS50198"/>
    </source>
</evidence>
<dbReference type="Pfam" id="PF00639">
    <property type="entry name" value="Rotamase"/>
    <property type="match status" value="1"/>
</dbReference>
<dbReference type="Gene3D" id="1.10.4030.10">
    <property type="entry name" value="Porin chaperone SurA, peptide-binding domain"/>
    <property type="match status" value="1"/>
</dbReference>
<comment type="subcellular location">
    <subcellularLocation>
        <location evidence="1">Cell inner membrane</location>
        <topology evidence="1">Single-pass type II membrane protein</topology>
        <orientation evidence="1">Periplasmic side</orientation>
    </subcellularLocation>
</comment>